<proteinExistence type="predicted"/>
<sequence>MSMSCIVVLLVALCATHTRKRDNTNKVCHRDSDLDDLLQQSSFGKEKS</sequence>
<comment type="caution">
    <text evidence="1">The sequence shown here is derived from an EMBL/GenBank/DDBJ whole genome shotgun (WGS) entry which is preliminary data.</text>
</comment>
<accession>A0ACC2CGJ8</accession>
<reference evidence="2" key="1">
    <citation type="journal article" date="2024" name="Proc. Natl. Acad. Sci. U.S.A.">
        <title>Extraordinary preservation of gene collinearity over three hundred million years revealed in homosporous lycophytes.</title>
        <authorList>
            <person name="Li C."/>
            <person name="Wickell D."/>
            <person name="Kuo L.Y."/>
            <person name="Chen X."/>
            <person name="Nie B."/>
            <person name="Liao X."/>
            <person name="Peng D."/>
            <person name="Ji J."/>
            <person name="Jenkins J."/>
            <person name="Williams M."/>
            <person name="Shu S."/>
            <person name="Plott C."/>
            <person name="Barry K."/>
            <person name="Rajasekar S."/>
            <person name="Grimwood J."/>
            <person name="Han X."/>
            <person name="Sun S."/>
            <person name="Hou Z."/>
            <person name="He W."/>
            <person name="Dai G."/>
            <person name="Sun C."/>
            <person name="Schmutz J."/>
            <person name="Leebens-Mack J.H."/>
            <person name="Li F.W."/>
            <person name="Wang L."/>
        </authorList>
    </citation>
    <scope>NUCLEOTIDE SEQUENCE [LARGE SCALE GENOMIC DNA]</scope>
    <source>
        <strain evidence="2">cv. PW_Plant_1</strain>
    </source>
</reference>
<protein>
    <submittedName>
        <fullName evidence="1">Uncharacterized protein</fullName>
    </submittedName>
</protein>
<keyword evidence="2" id="KW-1185">Reference proteome</keyword>
<organism evidence="1 2">
    <name type="scientific">Diphasiastrum complanatum</name>
    <name type="common">Issler's clubmoss</name>
    <name type="synonym">Lycopodium complanatum</name>
    <dbReference type="NCBI Taxonomy" id="34168"/>
    <lineage>
        <taxon>Eukaryota</taxon>
        <taxon>Viridiplantae</taxon>
        <taxon>Streptophyta</taxon>
        <taxon>Embryophyta</taxon>
        <taxon>Tracheophyta</taxon>
        <taxon>Lycopodiopsida</taxon>
        <taxon>Lycopodiales</taxon>
        <taxon>Lycopodiaceae</taxon>
        <taxon>Lycopodioideae</taxon>
        <taxon>Diphasiastrum</taxon>
    </lineage>
</organism>
<gene>
    <name evidence="1" type="ORF">O6H91_10G044800</name>
</gene>
<evidence type="ECO:0000313" key="2">
    <source>
        <dbReference type="Proteomes" id="UP001162992"/>
    </source>
</evidence>
<evidence type="ECO:0000313" key="1">
    <source>
        <dbReference type="EMBL" id="KAJ7541075.1"/>
    </source>
</evidence>
<dbReference type="Proteomes" id="UP001162992">
    <property type="component" value="Chromosome 10"/>
</dbReference>
<name>A0ACC2CGJ8_DIPCM</name>
<dbReference type="EMBL" id="CM055101">
    <property type="protein sequence ID" value="KAJ7541075.1"/>
    <property type="molecule type" value="Genomic_DNA"/>
</dbReference>